<dbReference type="HOGENOM" id="CLU_2721936_0_0_1"/>
<feature type="region of interest" description="Disordered" evidence="1">
    <location>
        <begin position="28"/>
        <end position="72"/>
    </location>
</feature>
<dbReference type="Proteomes" id="UP000008177">
    <property type="component" value="Unplaced contigs"/>
</dbReference>
<feature type="compositionally biased region" description="Low complexity" evidence="1">
    <location>
        <begin position="53"/>
        <end position="72"/>
    </location>
</feature>
<feature type="compositionally biased region" description="Polar residues" evidence="1">
    <location>
        <begin position="40"/>
        <end position="52"/>
    </location>
</feature>
<evidence type="ECO:0000256" key="1">
    <source>
        <dbReference type="SAM" id="MobiDB-lite"/>
    </source>
</evidence>
<accession>G2YF54</accession>
<sequence>MCWPSRTRYYHEPVVREVVYAPRPVSRGRHVHPQRVSVASVRTSRPVSRTYVTASPRASRTSYSSSTYRRRY</sequence>
<evidence type="ECO:0000313" key="3">
    <source>
        <dbReference type="Proteomes" id="UP000008177"/>
    </source>
</evidence>
<gene>
    <name evidence="2" type="ORF">BofuT4_P091340.1</name>
</gene>
<dbReference type="AlphaFoldDB" id="G2YF54"/>
<protein>
    <submittedName>
        <fullName evidence="2">Uncharacterized protein</fullName>
    </submittedName>
</protein>
<name>G2YF54_BOTF4</name>
<reference evidence="3" key="1">
    <citation type="journal article" date="2011" name="PLoS Genet.">
        <title>Genomic analysis of the necrotrophic fungal pathogens Sclerotinia sclerotiorum and Botrytis cinerea.</title>
        <authorList>
            <person name="Amselem J."/>
            <person name="Cuomo C.A."/>
            <person name="van Kan J.A."/>
            <person name="Viaud M."/>
            <person name="Benito E.P."/>
            <person name="Couloux A."/>
            <person name="Coutinho P.M."/>
            <person name="de Vries R.P."/>
            <person name="Dyer P.S."/>
            <person name="Fillinger S."/>
            <person name="Fournier E."/>
            <person name="Gout L."/>
            <person name="Hahn M."/>
            <person name="Kohn L."/>
            <person name="Lapalu N."/>
            <person name="Plummer K.M."/>
            <person name="Pradier J.M."/>
            <person name="Quevillon E."/>
            <person name="Sharon A."/>
            <person name="Simon A."/>
            <person name="ten Have A."/>
            <person name="Tudzynski B."/>
            <person name="Tudzynski P."/>
            <person name="Wincker P."/>
            <person name="Andrew M."/>
            <person name="Anthouard V."/>
            <person name="Beever R.E."/>
            <person name="Beffa R."/>
            <person name="Benoit I."/>
            <person name="Bouzid O."/>
            <person name="Brault B."/>
            <person name="Chen Z."/>
            <person name="Choquer M."/>
            <person name="Collemare J."/>
            <person name="Cotton P."/>
            <person name="Danchin E.G."/>
            <person name="Da Silva C."/>
            <person name="Gautier A."/>
            <person name="Giraud C."/>
            <person name="Giraud T."/>
            <person name="Gonzalez C."/>
            <person name="Grossetete S."/>
            <person name="Guldener U."/>
            <person name="Henrissat B."/>
            <person name="Howlett B.J."/>
            <person name="Kodira C."/>
            <person name="Kretschmer M."/>
            <person name="Lappartient A."/>
            <person name="Leroch M."/>
            <person name="Levis C."/>
            <person name="Mauceli E."/>
            <person name="Neuveglise C."/>
            <person name="Oeser B."/>
            <person name="Pearson M."/>
            <person name="Poulain J."/>
            <person name="Poussereau N."/>
            <person name="Quesneville H."/>
            <person name="Rascle C."/>
            <person name="Schumacher J."/>
            <person name="Segurens B."/>
            <person name="Sexton A."/>
            <person name="Silva E."/>
            <person name="Sirven C."/>
            <person name="Soanes D.M."/>
            <person name="Talbot N.J."/>
            <person name="Templeton M."/>
            <person name="Yandava C."/>
            <person name="Yarden O."/>
            <person name="Zeng Q."/>
            <person name="Rollins J.A."/>
            <person name="Lebrun M.H."/>
            <person name="Dickman M."/>
        </authorList>
    </citation>
    <scope>NUCLEOTIDE SEQUENCE [LARGE SCALE GENOMIC DNA]</scope>
    <source>
        <strain evidence="3">T4</strain>
    </source>
</reference>
<dbReference type="EMBL" id="FQ790325">
    <property type="protein sequence ID" value="CCD50447.1"/>
    <property type="molecule type" value="Genomic_DNA"/>
</dbReference>
<proteinExistence type="predicted"/>
<organism evidence="2 3">
    <name type="scientific">Botryotinia fuckeliana (strain T4)</name>
    <name type="common">Noble rot fungus</name>
    <name type="synonym">Botrytis cinerea</name>
    <dbReference type="NCBI Taxonomy" id="999810"/>
    <lineage>
        <taxon>Eukaryota</taxon>
        <taxon>Fungi</taxon>
        <taxon>Dikarya</taxon>
        <taxon>Ascomycota</taxon>
        <taxon>Pezizomycotina</taxon>
        <taxon>Leotiomycetes</taxon>
        <taxon>Helotiales</taxon>
        <taxon>Sclerotiniaceae</taxon>
        <taxon>Botrytis</taxon>
    </lineage>
</organism>
<dbReference type="InParanoid" id="G2YF54"/>
<evidence type="ECO:0000313" key="2">
    <source>
        <dbReference type="EMBL" id="CCD50447.1"/>
    </source>
</evidence>